<organism evidence="1 2">
    <name type="scientific">Dreissena polymorpha</name>
    <name type="common">Zebra mussel</name>
    <name type="synonym">Mytilus polymorpha</name>
    <dbReference type="NCBI Taxonomy" id="45954"/>
    <lineage>
        <taxon>Eukaryota</taxon>
        <taxon>Metazoa</taxon>
        <taxon>Spiralia</taxon>
        <taxon>Lophotrochozoa</taxon>
        <taxon>Mollusca</taxon>
        <taxon>Bivalvia</taxon>
        <taxon>Autobranchia</taxon>
        <taxon>Heteroconchia</taxon>
        <taxon>Euheterodonta</taxon>
        <taxon>Imparidentia</taxon>
        <taxon>Neoheterodontei</taxon>
        <taxon>Myida</taxon>
        <taxon>Dreissenoidea</taxon>
        <taxon>Dreissenidae</taxon>
        <taxon>Dreissena</taxon>
    </lineage>
</organism>
<reference evidence="1" key="2">
    <citation type="submission" date="2020-11" db="EMBL/GenBank/DDBJ databases">
        <authorList>
            <person name="McCartney M.A."/>
            <person name="Auch B."/>
            <person name="Kono T."/>
            <person name="Mallez S."/>
            <person name="Becker A."/>
            <person name="Gohl D.M."/>
            <person name="Silverstein K.A.T."/>
            <person name="Koren S."/>
            <person name="Bechman K.B."/>
            <person name="Herman A."/>
            <person name="Abrahante J.E."/>
            <person name="Garbe J."/>
        </authorList>
    </citation>
    <scope>NUCLEOTIDE SEQUENCE</scope>
    <source>
        <strain evidence="1">Duluth1</strain>
        <tissue evidence="1">Whole animal</tissue>
    </source>
</reference>
<keyword evidence="2" id="KW-1185">Reference proteome</keyword>
<dbReference type="AlphaFoldDB" id="A0A9D4H6U5"/>
<dbReference type="EMBL" id="JAIWYP010000004">
    <property type="protein sequence ID" value="KAH3830686.1"/>
    <property type="molecule type" value="Genomic_DNA"/>
</dbReference>
<name>A0A9D4H6U5_DREPO</name>
<comment type="caution">
    <text evidence="1">The sequence shown here is derived from an EMBL/GenBank/DDBJ whole genome shotgun (WGS) entry which is preliminary data.</text>
</comment>
<evidence type="ECO:0000313" key="1">
    <source>
        <dbReference type="EMBL" id="KAH3830686.1"/>
    </source>
</evidence>
<reference evidence="1" key="1">
    <citation type="journal article" date="2019" name="bioRxiv">
        <title>The Genome of the Zebra Mussel, Dreissena polymorpha: A Resource for Invasive Species Research.</title>
        <authorList>
            <person name="McCartney M.A."/>
            <person name="Auch B."/>
            <person name="Kono T."/>
            <person name="Mallez S."/>
            <person name="Zhang Y."/>
            <person name="Obille A."/>
            <person name="Becker A."/>
            <person name="Abrahante J.E."/>
            <person name="Garbe J."/>
            <person name="Badalamenti J.P."/>
            <person name="Herman A."/>
            <person name="Mangelson H."/>
            <person name="Liachko I."/>
            <person name="Sullivan S."/>
            <person name="Sone E.D."/>
            <person name="Koren S."/>
            <person name="Silverstein K.A.T."/>
            <person name="Beckman K.B."/>
            <person name="Gohl D.M."/>
        </authorList>
    </citation>
    <scope>NUCLEOTIDE SEQUENCE</scope>
    <source>
        <strain evidence="1">Duluth1</strain>
        <tissue evidence="1">Whole animal</tissue>
    </source>
</reference>
<accession>A0A9D4H6U5</accession>
<gene>
    <name evidence="1" type="ORF">DPMN_103932</name>
</gene>
<proteinExistence type="predicted"/>
<protein>
    <submittedName>
        <fullName evidence="1">Uncharacterized protein</fullName>
    </submittedName>
</protein>
<evidence type="ECO:0000313" key="2">
    <source>
        <dbReference type="Proteomes" id="UP000828390"/>
    </source>
</evidence>
<dbReference type="Proteomes" id="UP000828390">
    <property type="component" value="Unassembled WGS sequence"/>
</dbReference>
<sequence>MPGRSMDTSLQFPGYFGVRDTSFGPQMFERVHGFPPMLHRMPMIFVDGRIPLPILLIGFDRLFGFSPRGYVPLGISET</sequence>